<dbReference type="InterPro" id="IPR013094">
    <property type="entry name" value="AB_hydrolase_3"/>
</dbReference>
<comment type="caution">
    <text evidence="4">The sequence shown here is derived from an EMBL/GenBank/DDBJ whole genome shotgun (WGS) entry which is preliminary data.</text>
</comment>
<dbReference type="PANTHER" id="PTHR23025:SF4">
    <property type="entry name" value="ALPHA_BETA HYDROLASE FOLD-3 DOMAIN-CONTAINING PROTEIN"/>
    <property type="match status" value="1"/>
</dbReference>
<dbReference type="Pfam" id="PF07859">
    <property type="entry name" value="Abhydrolase_3"/>
    <property type="match status" value="1"/>
</dbReference>
<comment type="similarity">
    <text evidence="1">Belongs to the 'GDXG' lipolytic enzyme family.</text>
</comment>
<feature type="domain" description="Alpha/beta hydrolase fold-3" evidence="3">
    <location>
        <begin position="97"/>
        <end position="303"/>
    </location>
</feature>
<dbReference type="Proteomes" id="UP000290849">
    <property type="component" value="Unassembled WGS sequence"/>
</dbReference>
<proteinExistence type="inferred from homology"/>
<dbReference type="SUPFAM" id="SSF53474">
    <property type="entry name" value="alpha/beta-Hydrolases"/>
    <property type="match status" value="1"/>
</dbReference>
<dbReference type="Gene3D" id="3.40.50.1820">
    <property type="entry name" value="alpha/beta hydrolase"/>
    <property type="match status" value="1"/>
</dbReference>
<sequence length="327" mass="36333">MYIEDPAFTIPTGKPAPVDPQIAEFMRLMAKDAARFPRRDTLGIEEGRANAEQVRLPWAQGGPAMAKTVEHRVGTRYGTQLRVRVHYPAQRKLPGALVYIHGGGFVLFSIDTHDRIMREYAERAGVVVIGMDYTRAPDARFPQPLEECIDVFHWVHDNAAELDIDPRQLFLGGDSAGANMTMGACLTLRDAGLSRVKGVVLNYGGFGSNLFRNSVVRYGSGEYGLSLHMMIWFRGMHMARGEDFINPRADILRADLRGLPPAYLVITECDPLHDDSIELERKMRKAGVDVQSKVYPGTVHSFLEAVSIADIAGVAFDDTARWLHAHA</sequence>
<evidence type="ECO:0000256" key="1">
    <source>
        <dbReference type="ARBA" id="ARBA00010515"/>
    </source>
</evidence>
<keyword evidence="2" id="KW-0378">Hydrolase</keyword>
<dbReference type="AlphaFoldDB" id="A0A4Q1HNE2"/>
<evidence type="ECO:0000313" key="5">
    <source>
        <dbReference type="Proteomes" id="UP000290849"/>
    </source>
</evidence>
<protein>
    <submittedName>
        <fullName evidence="4">Acetylesterase</fullName>
    </submittedName>
</protein>
<dbReference type="SMR" id="A0A4Q1HNE2"/>
<evidence type="ECO:0000256" key="2">
    <source>
        <dbReference type="ARBA" id="ARBA00022801"/>
    </source>
</evidence>
<gene>
    <name evidence="4" type="ORF">C7R54_01275</name>
</gene>
<dbReference type="GO" id="GO:0005829">
    <property type="term" value="C:cytosol"/>
    <property type="evidence" value="ECO:0007669"/>
    <property type="project" value="TreeGrafter"/>
</dbReference>
<name>A0A4Q1HNE2_9BURK</name>
<dbReference type="RefSeq" id="WP_129148383.1">
    <property type="nucleotide sequence ID" value="NZ_JBHSDO010000016.1"/>
</dbReference>
<dbReference type="GO" id="GO:0004771">
    <property type="term" value="F:sterol ester esterase activity"/>
    <property type="evidence" value="ECO:0007669"/>
    <property type="project" value="TreeGrafter"/>
</dbReference>
<keyword evidence="5" id="KW-1185">Reference proteome</keyword>
<dbReference type="InterPro" id="IPR002168">
    <property type="entry name" value="Lipase_GDXG_HIS_AS"/>
</dbReference>
<organism evidence="4 5">
    <name type="scientific">Achromobacter aloeverae</name>
    <dbReference type="NCBI Taxonomy" id="1750518"/>
    <lineage>
        <taxon>Bacteria</taxon>
        <taxon>Pseudomonadati</taxon>
        <taxon>Pseudomonadota</taxon>
        <taxon>Betaproteobacteria</taxon>
        <taxon>Burkholderiales</taxon>
        <taxon>Alcaligenaceae</taxon>
        <taxon>Achromobacter</taxon>
    </lineage>
</organism>
<dbReference type="PANTHER" id="PTHR23025">
    <property type="entry name" value="TRIACYLGLYCEROL LIPASE"/>
    <property type="match status" value="1"/>
</dbReference>
<dbReference type="OrthoDB" id="9794445at2"/>
<dbReference type="PROSITE" id="PS01173">
    <property type="entry name" value="LIPASE_GDXG_HIS"/>
    <property type="match status" value="1"/>
</dbReference>
<dbReference type="GO" id="GO:0004806">
    <property type="term" value="F:triacylglycerol lipase activity"/>
    <property type="evidence" value="ECO:0007669"/>
    <property type="project" value="TreeGrafter"/>
</dbReference>
<accession>A0A4Q1HNE2</accession>
<dbReference type="GO" id="GO:0019433">
    <property type="term" value="P:triglyceride catabolic process"/>
    <property type="evidence" value="ECO:0007669"/>
    <property type="project" value="TreeGrafter"/>
</dbReference>
<dbReference type="InterPro" id="IPR029058">
    <property type="entry name" value="AB_hydrolase_fold"/>
</dbReference>
<dbReference type="EMBL" id="PYAL01000001">
    <property type="protein sequence ID" value="RXN92419.1"/>
    <property type="molecule type" value="Genomic_DNA"/>
</dbReference>
<reference evidence="4 5" key="1">
    <citation type="journal article" date="2017" name="Int. J. Syst. Evol. Microbiol.">
        <title>Achromobacter aloeverae sp. nov., isolated from the root of Aloe vera (L.) Burm.f.</title>
        <authorList>
            <person name="Kuncharoen N."/>
            <person name="Muramatsu Y."/>
            <person name="Shibata C."/>
            <person name="Kamakura Y."/>
            <person name="Nakagawa Y."/>
            <person name="Tanasupawat S."/>
        </authorList>
    </citation>
    <scope>NUCLEOTIDE SEQUENCE [LARGE SCALE GENOMIC DNA]</scope>
    <source>
        <strain evidence="4 5">AVA-1</strain>
    </source>
</reference>
<evidence type="ECO:0000313" key="4">
    <source>
        <dbReference type="EMBL" id="RXN92419.1"/>
    </source>
</evidence>
<evidence type="ECO:0000259" key="3">
    <source>
        <dbReference type="Pfam" id="PF07859"/>
    </source>
</evidence>